<comment type="caution">
    <text evidence="1">The sequence shown here is derived from an EMBL/GenBank/DDBJ whole genome shotgun (WGS) entry which is preliminary data.</text>
</comment>
<name>A0ABU4NL84_9ACTN</name>
<dbReference type="RefSeq" id="WP_046707004.1">
    <property type="nucleotide sequence ID" value="NZ_CP108079.1"/>
</dbReference>
<evidence type="ECO:0000313" key="2">
    <source>
        <dbReference type="Proteomes" id="UP001271274"/>
    </source>
</evidence>
<dbReference type="Proteomes" id="UP001271274">
    <property type="component" value="Unassembled WGS sequence"/>
</dbReference>
<protein>
    <submittedName>
        <fullName evidence="1">Uncharacterized protein</fullName>
    </submittedName>
</protein>
<keyword evidence="2" id="KW-1185">Reference proteome</keyword>
<dbReference type="EMBL" id="JARAYU010000011">
    <property type="protein sequence ID" value="MDX3703666.1"/>
    <property type="molecule type" value="Genomic_DNA"/>
</dbReference>
<gene>
    <name evidence="1" type="ORF">PV662_28690</name>
</gene>
<reference evidence="1 2" key="1">
    <citation type="journal article" date="2023" name="Microb. Genom.">
        <title>Mesoterricola silvestris gen. nov., sp. nov., Mesoterricola sediminis sp. nov., Geothrix oryzae sp. nov., Geothrix edaphica sp. nov., Geothrix rubra sp. nov., and Geothrix limicola sp. nov., six novel members of Acidobacteriota isolated from soils.</title>
        <authorList>
            <person name="Weisberg A.J."/>
            <person name="Pearce E."/>
            <person name="Kramer C.G."/>
            <person name="Chang J.H."/>
            <person name="Clarke C.R."/>
        </authorList>
    </citation>
    <scope>NUCLEOTIDE SEQUENCE [LARGE SCALE GENOMIC DNA]</scope>
    <source>
        <strain evidence="1 2">ID09-01A</strain>
    </source>
</reference>
<accession>A0ABU4NL84</accession>
<proteinExistence type="predicted"/>
<evidence type="ECO:0000313" key="1">
    <source>
        <dbReference type="EMBL" id="MDX3703666.1"/>
    </source>
</evidence>
<sequence>MLRVTTTKYGSEVAGRSSPAGVESMLFDVYEHILDDVPNALCSLPYPMPSRLRDTVHLAYRTSVQLDAGLDLQHRM</sequence>
<organism evidence="1 2">
    <name type="scientific">Streptomyces europaeiscabiei</name>
    <dbReference type="NCBI Taxonomy" id="146819"/>
    <lineage>
        <taxon>Bacteria</taxon>
        <taxon>Bacillati</taxon>
        <taxon>Actinomycetota</taxon>
        <taxon>Actinomycetes</taxon>
        <taxon>Kitasatosporales</taxon>
        <taxon>Streptomycetaceae</taxon>
        <taxon>Streptomyces</taxon>
    </lineage>
</organism>